<dbReference type="Proteomes" id="UP001596274">
    <property type="component" value="Unassembled WGS sequence"/>
</dbReference>
<keyword evidence="2" id="KW-1185">Reference proteome</keyword>
<accession>A0ABD5T365</accession>
<protein>
    <submittedName>
        <fullName evidence="1">Uncharacterized protein</fullName>
    </submittedName>
</protein>
<name>A0ABD5T365_9EURY</name>
<gene>
    <name evidence="1" type="ORF">ACFQDD_08550</name>
</gene>
<comment type="caution">
    <text evidence="1">The sequence shown here is derived from an EMBL/GenBank/DDBJ whole genome shotgun (WGS) entry which is preliminary data.</text>
</comment>
<proteinExistence type="predicted"/>
<evidence type="ECO:0000313" key="1">
    <source>
        <dbReference type="EMBL" id="MFC6771562.1"/>
    </source>
</evidence>
<sequence>MSTSEETPLWRRIRDVVSSNRLFKFNIAYHDVDREAYADRLFEDGVVTISDWALATTGGVELATDGSVLSPETVHEPYGNTLKGQIQWDVIRDIMHEEIYPDEDTKIKAGKAIGSIRTFVEGVDPGDVLLVNLPSGIAPCVVEGPTVYDRSTEYSDLAPNHIMYRKVQWASDGERPLTVSADLLPPGFGTARHTIEQVSDPSPMVELLRVVEWVGDSIGQEER</sequence>
<organism evidence="1 2">
    <name type="scientific">Halorubrum pallidum</name>
    <dbReference type="NCBI Taxonomy" id="1526114"/>
    <lineage>
        <taxon>Archaea</taxon>
        <taxon>Methanobacteriati</taxon>
        <taxon>Methanobacteriota</taxon>
        <taxon>Stenosarchaea group</taxon>
        <taxon>Halobacteria</taxon>
        <taxon>Halobacteriales</taxon>
        <taxon>Haloferacaceae</taxon>
        <taxon>Halorubrum</taxon>
    </lineage>
</organism>
<reference evidence="1 2" key="1">
    <citation type="journal article" date="2019" name="Int. J. Syst. Evol. Microbiol.">
        <title>The Global Catalogue of Microorganisms (GCM) 10K type strain sequencing project: providing services to taxonomists for standard genome sequencing and annotation.</title>
        <authorList>
            <consortium name="The Broad Institute Genomics Platform"/>
            <consortium name="The Broad Institute Genome Sequencing Center for Infectious Disease"/>
            <person name="Wu L."/>
            <person name="Ma J."/>
        </authorList>
    </citation>
    <scope>NUCLEOTIDE SEQUENCE [LARGE SCALE GENOMIC DNA]</scope>
    <source>
        <strain evidence="1 2">PJ61</strain>
    </source>
</reference>
<dbReference type="EMBL" id="JBHSWT010000419">
    <property type="protein sequence ID" value="MFC6771562.1"/>
    <property type="molecule type" value="Genomic_DNA"/>
</dbReference>
<evidence type="ECO:0000313" key="2">
    <source>
        <dbReference type="Proteomes" id="UP001596274"/>
    </source>
</evidence>
<dbReference type="AlphaFoldDB" id="A0ABD5T365"/>